<keyword evidence="6" id="KW-0902">Two-component regulatory system</keyword>
<comment type="caution">
    <text evidence="9">The sequence shown here is derived from an EMBL/GenBank/DDBJ whole genome shotgun (WGS) entry which is preliminary data.</text>
</comment>
<dbReference type="GO" id="GO:0000155">
    <property type="term" value="F:phosphorelay sensor kinase activity"/>
    <property type="evidence" value="ECO:0007669"/>
    <property type="project" value="InterPro"/>
</dbReference>
<evidence type="ECO:0000256" key="7">
    <source>
        <dbReference type="ARBA" id="ARBA00023136"/>
    </source>
</evidence>
<dbReference type="InterPro" id="IPR005467">
    <property type="entry name" value="His_kinase_dom"/>
</dbReference>
<dbReference type="PANTHER" id="PTHR45453:SF1">
    <property type="entry name" value="PHOSPHATE REGULON SENSOR PROTEIN PHOR"/>
    <property type="match status" value="1"/>
</dbReference>
<dbReference type="Pfam" id="PF02518">
    <property type="entry name" value="HATPase_c"/>
    <property type="match status" value="1"/>
</dbReference>
<dbReference type="GO" id="GO:0016036">
    <property type="term" value="P:cellular response to phosphate starvation"/>
    <property type="evidence" value="ECO:0007669"/>
    <property type="project" value="TreeGrafter"/>
</dbReference>
<dbReference type="RefSeq" id="WP_159966465.1">
    <property type="nucleotide sequence ID" value="NZ_APKE01000035.1"/>
</dbReference>
<dbReference type="GO" id="GO:0005886">
    <property type="term" value="C:plasma membrane"/>
    <property type="evidence" value="ECO:0007669"/>
    <property type="project" value="TreeGrafter"/>
</dbReference>
<evidence type="ECO:0000256" key="4">
    <source>
        <dbReference type="ARBA" id="ARBA00022679"/>
    </source>
</evidence>
<evidence type="ECO:0000256" key="6">
    <source>
        <dbReference type="ARBA" id="ARBA00023012"/>
    </source>
</evidence>
<dbReference type="InterPro" id="IPR004358">
    <property type="entry name" value="Sig_transdc_His_kin-like_C"/>
</dbReference>
<evidence type="ECO:0000313" key="9">
    <source>
        <dbReference type="EMBL" id="KAF0674767.1"/>
    </source>
</evidence>
<keyword evidence="7" id="KW-0472">Membrane</keyword>
<dbReference type="InterPro" id="IPR036890">
    <property type="entry name" value="HATPase_C_sf"/>
</dbReference>
<protein>
    <recommendedName>
        <fullName evidence="2">histidine kinase</fullName>
        <ecNumber evidence="2">2.7.13.3</ecNumber>
    </recommendedName>
</protein>
<dbReference type="SUPFAM" id="SSF47384">
    <property type="entry name" value="Homodimeric domain of signal transducing histidine kinase"/>
    <property type="match status" value="1"/>
</dbReference>
<accession>A0A921NP01</accession>
<dbReference type="Gene3D" id="3.30.565.10">
    <property type="entry name" value="Histidine kinase-like ATPase, C-terminal domain"/>
    <property type="match status" value="1"/>
</dbReference>
<dbReference type="InterPro" id="IPR050351">
    <property type="entry name" value="BphY/WalK/GraS-like"/>
</dbReference>
<dbReference type="InterPro" id="IPR036097">
    <property type="entry name" value="HisK_dim/P_sf"/>
</dbReference>
<dbReference type="PANTHER" id="PTHR45453">
    <property type="entry name" value="PHOSPHATE REGULON SENSOR PROTEIN PHOR"/>
    <property type="match status" value="1"/>
</dbReference>
<dbReference type="Gene3D" id="1.10.287.130">
    <property type="match status" value="1"/>
</dbReference>
<dbReference type="PROSITE" id="PS50109">
    <property type="entry name" value="HIS_KIN"/>
    <property type="match status" value="1"/>
</dbReference>
<sequence>MALPQPALVISASGRVRAANAPAARLLGQELAGLPYASVLRQPALLNAVADTRRSGLANTCRYRGIDAERDLLWKVHVRPVSDGSILVSFEDISGVEQAELVRREFVANIGHELRSPLTAMLGFIETLRGAARNDPDARSRFLGIMAQEAARMSRLVGDLLSLSEVEGSERRPPAGQVALDEILAGAVEALRPVAEEAGSTIDLDLDRAVPPVNGERDQLTRVARNLVENAIKYGGKRIGIGLHMATQGAPEARISVTDDGAGIAPEHLPRLTERFYRVDAHRARGAGGTGLGLAIVKHIVSRHRGRLLIESVPGQGSRFTVCLPALREAPLDAKNG</sequence>
<dbReference type="Pfam" id="PF00512">
    <property type="entry name" value="HisKA"/>
    <property type="match status" value="1"/>
</dbReference>
<dbReference type="EMBL" id="APKE01000035">
    <property type="protein sequence ID" value="KAF0674767.1"/>
    <property type="molecule type" value="Genomic_DNA"/>
</dbReference>
<feature type="domain" description="Histidine kinase" evidence="8">
    <location>
        <begin position="109"/>
        <end position="328"/>
    </location>
</feature>
<dbReference type="CDD" id="cd00082">
    <property type="entry name" value="HisKA"/>
    <property type="match status" value="1"/>
</dbReference>
<evidence type="ECO:0000256" key="5">
    <source>
        <dbReference type="ARBA" id="ARBA00022777"/>
    </source>
</evidence>
<dbReference type="InterPro" id="IPR000014">
    <property type="entry name" value="PAS"/>
</dbReference>
<evidence type="ECO:0000256" key="2">
    <source>
        <dbReference type="ARBA" id="ARBA00012438"/>
    </source>
</evidence>
<proteinExistence type="predicted"/>
<dbReference type="FunFam" id="3.30.565.10:FF:000006">
    <property type="entry name" value="Sensor histidine kinase WalK"/>
    <property type="match status" value="1"/>
</dbReference>
<dbReference type="SUPFAM" id="SSF55874">
    <property type="entry name" value="ATPase domain of HSP90 chaperone/DNA topoisomerase II/histidine kinase"/>
    <property type="match status" value="1"/>
</dbReference>
<dbReference type="OrthoDB" id="9813151at2"/>
<dbReference type="PRINTS" id="PR00344">
    <property type="entry name" value="BCTRLSENSOR"/>
</dbReference>
<name>A0A921NP01_9RHOB</name>
<dbReference type="SMART" id="SM00388">
    <property type="entry name" value="HisKA"/>
    <property type="match status" value="1"/>
</dbReference>
<gene>
    <name evidence="9" type="primary">phoR</name>
    <name evidence="9" type="ORF">PMES_02843</name>
</gene>
<keyword evidence="4 9" id="KW-0808">Transferase</keyword>
<dbReference type="SMART" id="SM00387">
    <property type="entry name" value="HATPase_c"/>
    <property type="match status" value="1"/>
</dbReference>
<dbReference type="CDD" id="cd00130">
    <property type="entry name" value="PAS"/>
    <property type="match status" value="1"/>
</dbReference>
<keyword evidence="5 9" id="KW-0418">Kinase</keyword>
<dbReference type="InterPro" id="IPR003594">
    <property type="entry name" value="HATPase_dom"/>
</dbReference>
<keyword evidence="3" id="KW-0597">Phosphoprotein</keyword>
<evidence type="ECO:0000313" key="10">
    <source>
        <dbReference type="Proteomes" id="UP000698242"/>
    </source>
</evidence>
<keyword evidence="10" id="KW-1185">Reference proteome</keyword>
<dbReference type="InterPro" id="IPR003661">
    <property type="entry name" value="HisK_dim/P_dom"/>
</dbReference>
<dbReference type="EC" id="2.7.13.3" evidence="2"/>
<reference evidence="9" key="1">
    <citation type="submission" date="2013-03" db="EMBL/GenBank/DDBJ databases">
        <title>Genome Sequence of the Profundibacterium mesophilum strain KAUST100406-0324T from Red Sea, a novel genus in the family Rhodobacteraceae.</title>
        <authorList>
            <person name="Essack M."/>
            <person name="Alam I."/>
            <person name="Lafi F."/>
            <person name="Alawi W."/>
            <person name="Kamanu F."/>
            <person name="Al-Suwailem A."/>
            <person name="Lee O.O."/>
            <person name="Xu Y."/>
            <person name="Bajic V."/>
            <person name="Qian P.-Y."/>
            <person name="Archer J."/>
        </authorList>
    </citation>
    <scope>NUCLEOTIDE SEQUENCE</scope>
    <source>
        <strain evidence="9">KAUST100406-0324</strain>
    </source>
</reference>
<evidence type="ECO:0000256" key="1">
    <source>
        <dbReference type="ARBA" id="ARBA00000085"/>
    </source>
</evidence>
<dbReference type="AlphaFoldDB" id="A0A921NP01"/>
<evidence type="ECO:0000259" key="8">
    <source>
        <dbReference type="PROSITE" id="PS50109"/>
    </source>
</evidence>
<organism evidence="9 10">
    <name type="scientific">Profundibacterium mesophilum KAUST100406-0324</name>
    <dbReference type="NCBI Taxonomy" id="1037889"/>
    <lineage>
        <taxon>Bacteria</taxon>
        <taxon>Pseudomonadati</taxon>
        <taxon>Pseudomonadota</taxon>
        <taxon>Alphaproteobacteria</taxon>
        <taxon>Rhodobacterales</taxon>
        <taxon>Roseobacteraceae</taxon>
        <taxon>Profundibacterium</taxon>
    </lineage>
</organism>
<dbReference type="Proteomes" id="UP000698242">
    <property type="component" value="Unassembled WGS sequence"/>
</dbReference>
<comment type="catalytic activity">
    <reaction evidence="1">
        <text>ATP + protein L-histidine = ADP + protein N-phospho-L-histidine.</text>
        <dbReference type="EC" id="2.7.13.3"/>
    </reaction>
</comment>
<dbReference type="GO" id="GO:0004721">
    <property type="term" value="F:phosphoprotein phosphatase activity"/>
    <property type="evidence" value="ECO:0007669"/>
    <property type="project" value="TreeGrafter"/>
</dbReference>
<dbReference type="FunFam" id="1.10.287.130:FF:000001">
    <property type="entry name" value="Two-component sensor histidine kinase"/>
    <property type="match status" value="1"/>
</dbReference>
<evidence type="ECO:0000256" key="3">
    <source>
        <dbReference type="ARBA" id="ARBA00022553"/>
    </source>
</evidence>